<keyword evidence="2" id="KW-1185">Reference proteome</keyword>
<gene>
    <name evidence="1" type="ORF">D7X12_10255</name>
</gene>
<dbReference type="SUPFAM" id="SSF56784">
    <property type="entry name" value="HAD-like"/>
    <property type="match status" value="1"/>
</dbReference>
<evidence type="ECO:0000313" key="1">
    <source>
        <dbReference type="EMBL" id="RKH44521.1"/>
    </source>
</evidence>
<dbReference type="RefSeq" id="WP_120625087.1">
    <property type="nucleotide sequence ID" value="NZ_RAWG01000048.1"/>
</dbReference>
<dbReference type="InterPro" id="IPR036412">
    <property type="entry name" value="HAD-like_sf"/>
</dbReference>
<proteinExistence type="predicted"/>
<dbReference type="Gene3D" id="3.40.50.1000">
    <property type="entry name" value="HAD superfamily/HAD-like"/>
    <property type="match status" value="1"/>
</dbReference>
<dbReference type="Proteomes" id="UP000273405">
    <property type="component" value="Unassembled WGS sequence"/>
</dbReference>
<comment type="caution">
    <text evidence="1">The sequence shown here is derived from an EMBL/GenBank/DDBJ whole genome shotgun (WGS) entry which is preliminary data.</text>
</comment>
<accession>A0A3A8NQS3</accession>
<dbReference type="OrthoDB" id="9816564at2"/>
<dbReference type="AlphaFoldDB" id="A0A3A8NQS3"/>
<dbReference type="EMBL" id="RAWG01000048">
    <property type="protein sequence ID" value="RKH44521.1"/>
    <property type="molecule type" value="Genomic_DNA"/>
</dbReference>
<name>A0A3A8NQS3_9BACT</name>
<organism evidence="1 2">
    <name type="scientific">Corallococcus sicarius</name>
    <dbReference type="NCBI Taxonomy" id="2316726"/>
    <lineage>
        <taxon>Bacteria</taxon>
        <taxon>Pseudomonadati</taxon>
        <taxon>Myxococcota</taxon>
        <taxon>Myxococcia</taxon>
        <taxon>Myxococcales</taxon>
        <taxon>Cystobacterineae</taxon>
        <taxon>Myxococcaceae</taxon>
        <taxon>Corallococcus</taxon>
    </lineage>
</organism>
<protein>
    <submittedName>
        <fullName evidence="1">HAD family hydrolase</fullName>
    </submittedName>
</protein>
<evidence type="ECO:0000313" key="2">
    <source>
        <dbReference type="Proteomes" id="UP000273405"/>
    </source>
</evidence>
<dbReference type="Pfam" id="PF00702">
    <property type="entry name" value="Hydrolase"/>
    <property type="match status" value="1"/>
</dbReference>
<sequence length="774" mass="88656">MNARREPAAAALLPSLQRWAVEAARDLYLMQKGAPAATKQPRASAAERMSVLTSEALPPELVEGLSQASRLLRTGDAITVESAPFATLQERLLTLTAGYDVVGFDVFNTLVVRSVEGEWLKTAVARGFVSRLQELLHPERMPTVAEVRQRRFVLEMEVAAEQVAQGRDNEVDFEELLRRWAGSWVPVEPHRSRMAAELRALEMELEKCALRPAPGIPELLAALKAQGKRLIFVSDMYLSAPLLRELLRHCGLEQYFDAGYVSIDEGLRKATGRLFPRVLEREGLQPGQLFFVGDDENADNVQPRRLGIATLKVEDPDEKQRRRRLEIAQKAVEQNPYWAAHYVDVVLGNEARHVRDYEDDPSYQLGRTLAPGLVAFVVDVIERSEKLGIDHVYFLAREGLTLLKVFAILKDSGLFRRVPKAHYLFVSRASTILASMRELSWEEVHRFWRQYSRQSLRGLLKNLSLPQDEFIRLAAECGLTDPDRPIVEPTKDEGFQRFLASRRVRVAFHHRRDEARAALTRYLEYRGLMGLKRTALVDIGWKGSMQDNLMRAFEHAPRFPELHGFYLAYVPDGQPLAKKSFKYGYLSDLRRRDLEEADFLRNTAIFEMITTANHGSTLRYGQNPWAPRLPMPELVHHEQEKDNAARFFRRVQEGIYDYARDYARLSPLLRFTADELKPGTLQELLRYTRYPTDEEAHEFLKYSHVESFGVHEITTFGLKLELKKLTQAGSVKGALKEAWKAFETNSWRDGVVRRSGLPLANLAYDAWFTWRAIR</sequence>
<keyword evidence="1" id="KW-0378">Hydrolase</keyword>
<dbReference type="InterPro" id="IPR023214">
    <property type="entry name" value="HAD_sf"/>
</dbReference>
<dbReference type="GO" id="GO:0016787">
    <property type="term" value="F:hydrolase activity"/>
    <property type="evidence" value="ECO:0007669"/>
    <property type="project" value="UniProtKB-KW"/>
</dbReference>
<reference evidence="2" key="1">
    <citation type="submission" date="2018-09" db="EMBL/GenBank/DDBJ databases">
        <authorList>
            <person name="Livingstone P.G."/>
            <person name="Whitworth D.E."/>
        </authorList>
    </citation>
    <scope>NUCLEOTIDE SEQUENCE [LARGE SCALE GENOMIC DNA]</scope>
    <source>
        <strain evidence="2">CA040B</strain>
    </source>
</reference>